<feature type="compositionally biased region" description="Polar residues" evidence="10">
    <location>
        <begin position="14"/>
        <end position="39"/>
    </location>
</feature>
<dbReference type="InterPro" id="IPR000961">
    <property type="entry name" value="AGC-kinase_C"/>
</dbReference>
<proteinExistence type="predicted"/>
<name>A0A9W8ILH4_9FUNG</name>
<dbReference type="AlphaFoldDB" id="A0A9W8ILH4"/>
<gene>
    <name evidence="13" type="primary">PKA4</name>
    <name evidence="13" type="ORF">GGH94_005896</name>
</gene>
<dbReference type="Proteomes" id="UP001140074">
    <property type="component" value="Unassembled WGS sequence"/>
</dbReference>
<evidence type="ECO:0000259" key="11">
    <source>
        <dbReference type="PROSITE" id="PS50011"/>
    </source>
</evidence>
<dbReference type="InterPro" id="IPR000719">
    <property type="entry name" value="Prot_kinase_dom"/>
</dbReference>
<sequence>MFGRLNAKLAHLKATSSQRSQQPTESSNTGLSSATTNTSAGVSEAASPVALSGFSGTASRAASPSHITSFQAARVAASAAKSLSLNVPTPPAVAECSSAVPTPVSAATTDTRTLESYHLYVETPLENAFAPLLLSPISASAVLVSAPVVPVTQPLHTANKRRLSSPNLAETDADQGHASVADCDPHTRHAKHTRTSETGPGEVEDYYHYQHYQQQAPLPSISQYPQSSLSVPTTSTIEGHHHRHHHQGWGHHDNLQTHYYQQTPAYHHHGHYLPMLSQATNQPQQQQSHMGGSAPDFAASLLRGPPGAGFGELPPLPPSDGRTLDDYQLLHTLGTGTFGRVFLCQSRLTKRYFAMKVLRKSQVVKLKQVEHINNEKNILEVARHPFIVQLECTMQNERNLYMLMEYVPGGELFSHLRRAGRFPDDVARFYAAEIVLALDYLHSLKIIWRDTKPENILLDDRGHVKLTDFGFAKRVEDRTWTLCGTPEYLAPEIIQSKGHGKAVDWWALGILIFEMLAGYPPFYDDNPFGIYEKILAGKLVFPSFFSAPARDLIQRLLIADVGKRLGNLQGDGEDIKAHAWFAVIDWQVLVQRRIPPPIVPPHRHPGDTCNFDKYPEPPQEPAPEPGVDPYRHLFSTF</sequence>
<feature type="domain" description="AGC-kinase C-terminal" evidence="12">
    <location>
        <begin position="582"/>
        <end position="637"/>
    </location>
</feature>
<dbReference type="PANTHER" id="PTHR24353:SF37">
    <property type="entry name" value="CAMP-DEPENDENT PROTEIN KINASE CATALYTIC SUBUNIT PRKX"/>
    <property type="match status" value="1"/>
</dbReference>
<keyword evidence="5 13" id="KW-0418">Kinase</keyword>
<keyword evidence="2" id="KW-0723">Serine/threonine-protein kinase</keyword>
<dbReference type="CDD" id="cd05580">
    <property type="entry name" value="STKc_PKA_like"/>
    <property type="match status" value="1"/>
</dbReference>
<keyword evidence="3 13" id="KW-0808">Transferase</keyword>
<feature type="compositionally biased region" description="Basic residues" evidence="10">
    <location>
        <begin position="240"/>
        <end position="249"/>
    </location>
</feature>
<dbReference type="GO" id="GO:0004691">
    <property type="term" value="F:cAMP-dependent protein kinase activity"/>
    <property type="evidence" value="ECO:0007669"/>
    <property type="project" value="UniProtKB-EC"/>
</dbReference>
<dbReference type="SMART" id="SM00133">
    <property type="entry name" value="S_TK_X"/>
    <property type="match status" value="1"/>
</dbReference>
<feature type="region of interest" description="Disordered" evidence="10">
    <location>
        <begin position="601"/>
        <end position="628"/>
    </location>
</feature>
<evidence type="ECO:0000256" key="7">
    <source>
        <dbReference type="ARBA" id="ARBA00047292"/>
    </source>
</evidence>
<evidence type="ECO:0000256" key="9">
    <source>
        <dbReference type="PROSITE-ProRule" id="PRU10141"/>
    </source>
</evidence>
<comment type="catalytic activity">
    <reaction evidence="8">
        <text>L-seryl-[protein] + ATP = O-phospho-L-seryl-[protein] + ADP + H(+)</text>
        <dbReference type="Rhea" id="RHEA:17989"/>
        <dbReference type="Rhea" id="RHEA-COMP:9863"/>
        <dbReference type="Rhea" id="RHEA-COMP:11604"/>
        <dbReference type="ChEBI" id="CHEBI:15378"/>
        <dbReference type="ChEBI" id="CHEBI:29999"/>
        <dbReference type="ChEBI" id="CHEBI:30616"/>
        <dbReference type="ChEBI" id="CHEBI:83421"/>
        <dbReference type="ChEBI" id="CHEBI:456216"/>
        <dbReference type="EC" id="2.7.11.11"/>
    </reaction>
</comment>
<dbReference type="InterPro" id="IPR017441">
    <property type="entry name" value="Protein_kinase_ATP_BS"/>
</dbReference>
<feature type="compositionally biased region" description="Polar residues" evidence="10">
    <location>
        <begin position="222"/>
        <end position="237"/>
    </location>
</feature>
<dbReference type="PROSITE" id="PS00107">
    <property type="entry name" value="PROTEIN_KINASE_ATP"/>
    <property type="match status" value="1"/>
</dbReference>
<feature type="region of interest" description="Disordered" evidence="10">
    <location>
        <begin position="10"/>
        <end position="39"/>
    </location>
</feature>
<dbReference type="Pfam" id="PF00069">
    <property type="entry name" value="Pkinase"/>
    <property type="match status" value="1"/>
</dbReference>
<reference evidence="13" key="1">
    <citation type="submission" date="2022-07" db="EMBL/GenBank/DDBJ databases">
        <title>Phylogenomic reconstructions and comparative analyses of Kickxellomycotina fungi.</title>
        <authorList>
            <person name="Reynolds N.K."/>
            <person name="Stajich J.E."/>
            <person name="Barry K."/>
            <person name="Grigoriev I.V."/>
            <person name="Crous P."/>
            <person name="Smith M.E."/>
        </authorList>
    </citation>
    <scope>NUCLEOTIDE SEQUENCE</scope>
    <source>
        <strain evidence="13">RSA 476</strain>
    </source>
</reference>
<dbReference type="FunFam" id="3.30.200.20:FF:000005">
    <property type="entry name" value="cAMP-dependent protein kinase catalytic subunit"/>
    <property type="match status" value="1"/>
</dbReference>
<organism evidence="13 14">
    <name type="scientific">Coemansia aciculifera</name>
    <dbReference type="NCBI Taxonomy" id="417176"/>
    <lineage>
        <taxon>Eukaryota</taxon>
        <taxon>Fungi</taxon>
        <taxon>Fungi incertae sedis</taxon>
        <taxon>Zoopagomycota</taxon>
        <taxon>Kickxellomycotina</taxon>
        <taxon>Kickxellomycetes</taxon>
        <taxon>Kickxellales</taxon>
        <taxon>Kickxellaceae</taxon>
        <taxon>Coemansia</taxon>
    </lineage>
</organism>
<evidence type="ECO:0000256" key="1">
    <source>
        <dbReference type="ARBA" id="ARBA00012444"/>
    </source>
</evidence>
<feature type="binding site" evidence="9">
    <location>
        <position position="356"/>
    </location>
    <ligand>
        <name>ATP</name>
        <dbReference type="ChEBI" id="CHEBI:30616"/>
    </ligand>
</feature>
<dbReference type="EC" id="2.7.11.11" evidence="1"/>
<evidence type="ECO:0000256" key="6">
    <source>
        <dbReference type="ARBA" id="ARBA00022840"/>
    </source>
</evidence>
<feature type="region of interest" description="Disordered" evidence="10">
    <location>
        <begin position="222"/>
        <end position="252"/>
    </location>
</feature>
<comment type="caution">
    <text evidence="13">The sequence shown here is derived from an EMBL/GenBank/DDBJ whole genome shotgun (WGS) entry which is preliminary data.</text>
</comment>
<dbReference type="PROSITE" id="PS51285">
    <property type="entry name" value="AGC_KINASE_CTER"/>
    <property type="match status" value="1"/>
</dbReference>
<feature type="domain" description="Protein kinase" evidence="11">
    <location>
        <begin position="327"/>
        <end position="581"/>
    </location>
</feature>
<evidence type="ECO:0000256" key="2">
    <source>
        <dbReference type="ARBA" id="ARBA00022527"/>
    </source>
</evidence>
<evidence type="ECO:0000313" key="14">
    <source>
        <dbReference type="Proteomes" id="UP001140074"/>
    </source>
</evidence>
<feature type="compositionally biased region" description="Pro residues" evidence="10">
    <location>
        <begin position="616"/>
        <end position="626"/>
    </location>
</feature>
<dbReference type="GO" id="GO:0005524">
    <property type="term" value="F:ATP binding"/>
    <property type="evidence" value="ECO:0007669"/>
    <property type="project" value="UniProtKB-UniRule"/>
</dbReference>
<evidence type="ECO:0000256" key="8">
    <source>
        <dbReference type="ARBA" id="ARBA00047454"/>
    </source>
</evidence>
<dbReference type="InterPro" id="IPR011009">
    <property type="entry name" value="Kinase-like_dom_sf"/>
</dbReference>
<evidence type="ECO:0000259" key="12">
    <source>
        <dbReference type="PROSITE" id="PS51285"/>
    </source>
</evidence>
<keyword evidence="14" id="KW-1185">Reference proteome</keyword>
<dbReference type="PROSITE" id="PS50011">
    <property type="entry name" value="PROTEIN_KINASE_DOM"/>
    <property type="match status" value="1"/>
</dbReference>
<evidence type="ECO:0000313" key="13">
    <source>
        <dbReference type="EMBL" id="KAJ2859810.1"/>
    </source>
</evidence>
<dbReference type="EMBL" id="JANBUY010000352">
    <property type="protein sequence ID" value="KAJ2859810.1"/>
    <property type="molecule type" value="Genomic_DNA"/>
</dbReference>
<protein>
    <recommendedName>
        <fullName evidence="1">cAMP-dependent protein kinase</fullName>
        <ecNumber evidence="1">2.7.11.11</ecNumber>
    </recommendedName>
</protein>
<evidence type="ECO:0000256" key="4">
    <source>
        <dbReference type="ARBA" id="ARBA00022741"/>
    </source>
</evidence>
<accession>A0A9W8ILH4</accession>
<dbReference type="FunFam" id="1.10.510.10:FF:000005">
    <property type="entry name" value="cAMP-dependent protein kinase catalytic subunit alpha"/>
    <property type="match status" value="1"/>
</dbReference>
<keyword evidence="6 9" id="KW-0067">ATP-binding</keyword>
<evidence type="ECO:0000256" key="5">
    <source>
        <dbReference type="ARBA" id="ARBA00022777"/>
    </source>
</evidence>
<dbReference type="PANTHER" id="PTHR24353">
    <property type="entry name" value="CYCLIC NUCLEOTIDE-DEPENDENT PROTEIN KINASE"/>
    <property type="match status" value="1"/>
</dbReference>
<comment type="catalytic activity">
    <reaction evidence="7">
        <text>L-threonyl-[protein] + ATP = O-phospho-L-threonyl-[protein] + ADP + H(+)</text>
        <dbReference type="Rhea" id="RHEA:46608"/>
        <dbReference type="Rhea" id="RHEA-COMP:11060"/>
        <dbReference type="Rhea" id="RHEA-COMP:11605"/>
        <dbReference type="ChEBI" id="CHEBI:15378"/>
        <dbReference type="ChEBI" id="CHEBI:30013"/>
        <dbReference type="ChEBI" id="CHEBI:30616"/>
        <dbReference type="ChEBI" id="CHEBI:61977"/>
        <dbReference type="ChEBI" id="CHEBI:456216"/>
        <dbReference type="EC" id="2.7.11.11"/>
    </reaction>
</comment>
<dbReference type="Gene3D" id="3.30.200.20">
    <property type="entry name" value="Phosphorylase Kinase, domain 1"/>
    <property type="match status" value="1"/>
</dbReference>
<dbReference type="Gene3D" id="1.10.510.10">
    <property type="entry name" value="Transferase(Phosphotransferase) domain 1"/>
    <property type="match status" value="1"/>
</dbReference>
<dbReference type="SUPFAM" id="SSF56112">
    <property type="entry name" value="Protein kinase-like (PK-like)"/>
    <property type="match status" value="1"/>
</dbReference>
<evidence type="ECO:0000256" key="3">
    <source>
        <dbReference type="ARBA" id="ARBA00022679"/>
    </source>
</evidence>
<dbReference type="GO" id="GO:0005952">
    <property type="term" value="C:cAMP-dependent protein kinase complex"/>
    <property type="evidence" value="ECO:0007669"/>
    <property type="project" value="TreeGrafter"/>
</dbReference>
<feature type="region of interest" description="Disordered" evidence="10">
    <location>
        <begin position="159"/>
        <end position="202"/>
    </location>
</feature>
<evidence type="ECO:0000256" key="10">
    <source>
        <dbReference type="SAM" id="MobiDB-lite"/>
    </source>
</evidence>
<dbReference type="GO" id="GO:0005829">
    <property type="term" value="C:cytosol"/>
    <property type="evidence" value="ECO:0007669"/>
    <property type="project" value="TreeGrafter"/>
</dbReference>
<keyword evidence="4 9" id="KW-0547">Nucleotide-binding</keyword>